<dbReference type="AlphaFoldDB" id="A0AAW9K5A8"/>
<dbReference type="GO" id="GO:0016780">
    <property type="term" value="F:phosphotransferase activity, for other substituted phosphate groups"/>
    <property type="evidence" value="ECO:0007669"/>
    <property type="project" value="TreeGrafter"/>
</dbReference>
<evidence type="ECO:0000256" key="1">
    <source>
        <dbReference type="ARBA" id="ARBA00006464"/>
    </source>
</evidence>
<dbReference type="RefSeq" id="WP_010052352.1">
    <property type="nucleotide sequence ID" value="NZ_CBCPIB010000005.1"/>
</dbReference>
<protein>
    <submittedName>
        <fullName evidence="4">Sugar transferase</fullName>
        <ecNumber evidence="4">2.7.8.-</ecNumber>
    </submittedName>
</protein>
<keyword evidence="2" id="KW-0472">Membrane</keyword>
<dbReference type="PANTHER" id="PTHR30576">
    <property type="entry name" value="COLANIC BIOSYNTHESIS UDP-GLUCOSE LIPID CARRIER TRANSFERASE"/>
    <property type="match status" value="1"/>
</dbReference>
<keyword evidence="2" id="KW-1133">Transmembrane helix</keyword>
<keyword evidence="2" id="KW-0812">Transmembrane</keyword>
<comment type="similarity">
    <text evidence="1">Belongs to the bacterial sugar transferase family.</text>
</comment>
<evidence type="ECO:0000313" key="5">
    <source>
        <dbReference type="Proteomes" id="UP001290462"/>
    </source>
</evidence>
<dbReference type="PANTHER" id="PTHR30576:SF10">
    <property type="entry name" value="SLL5057 PROTEIN"/>
    <property type="match status" value="1"/>
</dbReference>
<feature type="transmembrane region" description="Helical" evidence="2">
    <location>
        <begin position="21"/>
        <end position="44"/>
    </location>
</feature>
<dbReference type="InterPro" id="IPR003362">
    <property type="entry name" value="Bact_transf"/>
</dbReference>
<dbReference type="Pfam" id="PF02397">
    <property type="entry name" value="Bac_transf"/>
    <property type="match status" value="1"/>
</dbReference>
<gene>
    <name evidence="4" type="ORF">RAK27_13945</name>
</gene>
<dbReference type="EC" id="2.7.8.-" evidence="4"/>
<feature type="domain" description="Bacterial sugar transferase" evidence="3">
    <location>
        <begin position="20"/>
        <end position="208"/>
    </location>
</feature>
<dbReference type="EMBL" id="JAVBVO010000004">
    <property type="protein sequence ID" value="MDZ5759760.1"/>
    <property type="molecule type" value="Genomic_DNA"/>
</dbReference>
<sequence length="214" mass="24755">MENRQLMIQLNGKKRYLKIKRLTDILLALIGLILLAPIFLSVYLSIKISEPKAPVFFKQIRAGKEGQEFEMYKFRTMQVNAEKKLAELLQYNEIEGAMFKMKKDPRITKIGGFLRKTSLDEFPQLVNVLKGEMSLIGPRPPLPREVEKYSAYDSQRLTIMPGCTGLWQVSGRNELTFNQMVELDLSYIQNLSFILDLKILIKTFFVILVPKNAY</sequence>
<keyword evidence="4" id="KW-0808">Transferase</keyword>
<evidence type="ECO:0000313" key="4">
    <source>
        <dbReference type="EMBL" id="MDZ5759760.1"/>
    </source>
</evidence>
<comment type="caution">
    <text evidence="4">The sequence shown here is derived from an EMBL/GenBank/DDBJ whole genome shotgun (WGS) entry which is preliminary data.</text>
</comment>
<accession>A0AAW9K5A8</accession>
<organism evidence="4 5">
    <name type="scientific">Carnobacterium maltaromaticum</name>
    <name type="common">Carnobacterium piscicola</name>
    <dbReference type="NCBI Taxonomy" id="2751"/>
    <lineage>
        <taxon>Bacteria</taxon>
        <taxon>Bacillati</taxon>
        <taxon>Bacillota</taxon>
        <taxon>Bacilli</taxon>
        <taxon>Lactobacillales</taxon>
        <taxon>Carnobacteriaceae</taxon>
        <taxon>Carnobacterium</taxon>
    </lineage>
</organism>
<proteinExistence type="inferred from homology"/>
<evidence type="ECO:0000256" key="2">
    <source>
        <dbReference type="SAM" id="Phobius"/>
    </source>
</evidence>
<evidence type="ECO:0000259" key="3">
    <source>
        <dbReference type="Pfam" id="PF02397"/>
    </source>
</evidence>
<name>A0AAW9K5A8_CARML</name>
<dbReference type="Proteomes" id="UP001290462">
    <property type="component" value="Unassembled WGS sequence"/>
</dbReference>
<reference evidence="4" key="1">
    <citation type="submission" date="2023-08" db="EMBL/GenBank/DDBJ databases">
        <title>Genomic characterization of piscicolin 126 produced by Carnobacterium maltaromaticum CM22 strain isolated from salmon (Salmo salar).</title>
        <authorList>
            <person name="Gonzalez-Gragera E."/>
            <person name="Garcia-Lopez J.D."/>
            <person name="Teso-Perez C."/>
            <person name="Gimenez-Hernandez I."/>
            <person name="Peralta-Sanchez J.M."/>
            <person name="Valdivia E."/>
            <person name="Montalban-Lopez M."/>
            <person name="Martin-Platero A.M."/>
            <person name="Banos A."/>
            <person name="Martinez-Bueno M."/>
        </authorList>
    </citation>
    <scope>NUCLEOTIDE SEQUENCE</scope>
    <source>
        <strain evidence="4">CM22</strain>
    </source>
</reference>